<evidence type="ECO:0000256" key="12">
    <source>
        <dbReference type="ARBA" id="ARBA00022989"/>
    </source>
</evidence>
<dbReference type="GO" id="GO:0005789">
    <property type="term" value="C:endoplasmic reticulum membrane"/>
    <property type="evidence" value="ECO:0007669"/>
    <property type="project" value="TreeGrafter"/>
</dbReference>
<dbReference type="PROSITE" id="PS50878">
    <property type="entry name" value="RT_POL"/>
    <property type="match status" value="1"/>
</dbReference>
<feature type="repeat" description="TPR" evidence="16">
    <location>
        <begin position="981"/>
        <end position="1014"/>
    </location>
</feature>
<dbReference type="GO" id="GO:0004169">
    <property type="term" value="F:dolichyl-phosphate-mannose-protein mannosyltransferase activity"/>
    <property type="evidence" value="ECO:0007669"/>
    <property type="project" value="UniProtKB-EC"/>
</dbReference>
<gene>
    <name evidence="20" type="primary">Tmtc2_1</name>
    <name evidence="20" type="ORF">FJT64_017806</name>
</gene>
<dbReference type="PROSITE" id="PS50879">
    <property type="entry name" value="RNASE_H_1"/>
    <property type="match status" value="1"/>
</dbReference>
<dbReference type="Gene3D" id="3.30.420.10">
    <property type="entry name" value="Ribonuclease H-like superfamily/Ribonuclease H"/>
    <property type="match status" value="1"/>
</dbReference>
<dbReference type="InterPro" id="IPR012337">
    <property type="entry name" value="RNaseH-like_sf"/>
</dbReference>
<evidence type="ECO:0000256" key="1">
    <source>
        <dbReference type="ARBA" id="ARBA00003582"/>
    </source>
</evidence>
<feature type="repeat" description="TPR" evidence="16">
    <location>
        <begin position="1018"/>
        <end position="1051"/>
    </location>
</feature>
<comment type="subcellular location">
    <subcellularLocation>
        <location evidence="3">Endoplasmic reticulum</location>
    </subcellularLocation>
    <subcellularLocation>
        <location evidence="2">Membrane</location>
        <topology evidence="2">Multi-pass membrane protein</topology>
    </subcellularLocation>
</comment>
<dbReference type="Pfam" id="PF13181">
    <property type="entry name" value="TPR_8"/>
    <property type="match status" value="1"/>
</dbReference>
<comment type="function">
    <text evidence="1">Transfers mannosyl residues to the hydroxyl group of serine or threonine residues.</text>
</comment>
<keyword evidence="8 17" id="KW-0812">Transmembrane</keyword>
<dbReference type="CDD" id="cd09276">
    <property type="entry name" value="Rnase_HI_RT_non_LTR"/>
    <property type="match status" value="1"/>
</dbReference>
<dbReference type="PROSITE" id="PS50005">
    <property type="entry name" value="TPR"/>
    <property type="match status" value="3"/>
</dbReference>
<evidence type="ECO:0000256" key="14">
    <source>
        <dbReference type="ARBA" id="ARBA00045085"/>
    </source>
</evidence>
<dbReference type="SUPFAM" id="SSF53098">
    <property type="entry name" value="Ribonuclease H-like"/>
    <property type="match status" value="1"/>
</dbReference>
<keyword evidence="7" id="KW-0808">Transferase</keyword>
<keyword evidence="12 17" id="KW-1133">Transmembrane helix</keyword>
<sequence length="1072" mass="116753">MNRRAALGRVTKILRKMEGAVTDTCPGQAINGDRGQLVAEDRAKAEAFVRTYANGSVLAPTLFTLWSADLVAALKRIPGTSVFLYADDTATLCSGGTIAEARDRAQQAADAIAKWARDWKMRLAGSKTQVLALSQHYVDARDLYIHVDGARVDAGRHLHLLGVTLDRQLHMGEHCARVRKKTKPRIAQLRKMTGRSWGLREPQLRVVANGYIRGALEYAAAAWLPAASESHVELLEIEMRAAARVITGCPVSTPRDPLLAEAGLVPVRARRDLLAARLSCLAASQRSGDPLRAVAEATAPRRLRTTTGWRDTGARALVSAGVRDVPVEERLHVTIPPWIDDTRVQFRLDIGNHISRTAPPDVRRERAEEHLATLPDDAVWVWSDGSAEGGVSAGGSGALIILPSGEEHELRAPAGRICSSTRAELVAIRGALEMLLRLEGGLAESPVIVCADSQAALATLASGAGSQATALGAAVWRLLLALTDGGRRVFMQWIPAHCGIPGNERADVLAKEASSLSQDAVPTDVRSMVKAVGRSATKAWRRSWPDSFFKTIMGDRMPMPVLLESRDEAVNVHQLRAGHWSRSQSYLHRIGRRPERDCPQCSDLACPAARCLRYRRVLEGPALLVAMSAVLLSVRLLVMGSRPPEFSPSDNPAADSDSLLVRTLTFLHLPAVSLGLLLCPSTLSFDWSMDAIPLLTSLSDPRNLLTLALYAGAAALAAAVLRQMHTDRRAYYVERVRSYLRAQDAAGCSDAESESSAASAESGFSQLDAVILGAALLVIPFLPASNLFFYVGFVVAERVLYIPSMGYCLLVAAGFGALRTRLRRRGRAAAGVAAVALLLAMAGRTYLRNLDWRTEERLYRSGIAVNPPKAYGNLANILSSNGMKEEAERAYKMALSYRSNMADVHYNLGILYQEQKLYDKALQSYDKAIQYRPRMAMAHLNKGLALGLSGQKEAAAAVYRHCSTLDGAGLKDPRTHEATKISALFNLGRLYADEGSFQEAIAVYQEAIERMPPHYQPQSLYNMLGEAFFKLGNLSEAESWYQAALRAKPDHVPAHLTYGKLLAKVVSVPERF</sequence>
<accession>A0A6A4XAF4</accession>
<feature type="domain" description="RNase H type-1" evidence="19">
    <location>
        <begin position="375"/>
        <end position="515"/>
    </location>
</feature>
<dbReference type="OrthoDB" id="66906at2759"/>
<comment type="pathway">
    <text evidence="4">Protein modification; protein glycosylation.</text>
</comment>
<evidence type="ECO:0000256" key="8">
    <source>
        <dbReference type="ARBA" id="ARBA00022692"/>
    </source>
</evidence>
<dbReference type="UniPathway" id="UPA00378"/>
<evidence type="ECO:0000259" key="18">
    <source>
        <dbReference type="PROSITE" id="PS50878"/>
    </source>
</evidence>
<dbReference type="SUPFAM" id="SSF48452">
    <property type="entry name" value="TPR-like"/>
    <property type="match status" value="1"/>
</dbReference>
<dbReference type="PANTHER" id="PTHR44216:SF3">
    <property type="entry name" value="PROTEIN O-MANNOSYL-TRANSFERASE TMTC2"/>
    <property type="match status" value="1"/>
</dbReference>
<evidence type="ECO:0000256" key="2">
    <source>
        <dbReference type="ARBA" id="ARBA00004141"/>
    </source>
</evidence>
<dbReference type="InterPro" id="IPR002156">
    <property type="entry name" value="RNaseH_domain"/>
</dbReference>
<evidence type="ECO:0000256" key="5">
    <source>
        <dbReference type="ARBA" id="ARBA00007882"/>
    </source>
</evidence>
<dbReference type="PANTHER" id="PTHR44216">
    <property type="entry name" value="PROTEIN O-MANNOSYL-TRANSFERASE TMTC2"/>
    <property type="match status" value="1"/>
</dbReference>
<protein>
    <recommendedName>
        <fullName evidence="6">dolichyl-phosphate-mannose--protein mannosyltransferase</fullName>
        <ecNumber evidence="6">2.4.1.109</ecNumber>
    </recommendedName>
</protein>
<keyword evidence="11" id="KW-0256">Endoplasmic reticulum</keyword>
<dbReference type="Pfam" id="PF08409">
    <property type="entry name" value="TMTC_DUF1736"/>
    <property type="match status" value="1"/>
</dbReference>
<evidence type="ECO:0000256" key="17">
    <source>
        <dbReference type="SAM" id="Phobius"/>
    </source>
</evidence>
<dbReference type="EMBL" id="VIIS01000242">
    <property type="protein sequence ID" value="KAF0311351.1"/>
    <property type="molecule type" value="Genomic_DNA"/>
</dbReference>
<dbReference type="AlphaFoldDB" id="A0A6A4XAF4"/>
<feature type="transmembrane region" description="Helical" evidence="17">
    <location>
        <begin position="703"/>
        <end position="721"/>
    </location>
</feature>
<dbReference type="EC" id="2.4.1.109" evidence="6"/>
<feature type="domain" description="Reverse transcriptase" evidence="18">
    <location>
        <begin position="1"/>
        <end position="165"/>
    </location>
</feature>
<comment type="similarity">
    <text evidence="5">Belongs to the TMTC family.</text>
</comment>
<dbReference type="Proteomes" id="UP000440578">
    <property type="component" value="Unassembled WGS sequence"/>
</dbReference>
<name>A0A6A4XAF4_AMPAM</name>
<evidence type="ECO:0000256" key="6">
    <source>
        <dbReference type="ARBA" id="ARBA00012839"/>
    </source>
</evidence>
<dbReference type="PROSITE" id="PS50293">
    <property type="entry name" value="TPR_REGION"/>
    <property type="match status" value="2"/>
</dbReference>
<evidence type="ECO:0000256" key="4">
    <source>
        <dbReference type="ARBA" id="ARBA00004922"/>
    </source>
</evidence>
<dbReference type="Pfam" id="PF00075">
    <property type="entry name" value="RNase_H"/>
    <property type="match status" value="1"/>
</dbReference>
<feature type="transmembrane region" description="Helical" evidence="17">
    <location>
        <begin position="830"/>
        <end position="847"/>
    </location>
</feature>
<proteinExistence type="inferred from homology"/>
<evidence type="ECO:0000313" key="20">
    <source>
        <dbReference type="EMBL" id="KAF0311351.1"/>
    </source>
</evidence>
<dbReference type="InterPro" id="IPR052384">
    <property type="entry name" value="TMTC_O-mannosyltransferase"/>
</dbReference>
<evidence type="ECO:0000256" key="16">
    <source>
        <dbReference type="PROSITE-ProRule" id="PRU00339"/>
    </source>
</evidence>
<dbReference type="InterPro" id="IPR019734">
    <property type="entry name" value="TPR_rpt"/>
</dbReference>
<evidence type="ECO:0000256" key="11">
    <source>
        <dbReference type="ARBA" id="ARBA00022824"/>
    </source>
</evidence>
<dbReference type="GO" id="GO:0004523">
    <property type="term" value="F:RNA-DNA hybrid ribonuclease activity"/>
    <property type="evidence" value="ECO:0007669"/>
    <property type="project" value="InterPro"/>
</dbReference>
<feature type="transmembrane region" description="Helical" evidence="17">
    <location>
        <begin position="799"/>
        <end position="818"/>
    </location>
</feature>
<comment type="caution">
    <text evidence="20">The sequence shown here is derived from an EMBL/GenBank/DDBJ whole genome shotgun (WGS) entry which is preliminary data.</text>
</comment>
<feature type="repeat" description="TPR" evidence="16">
    <location>
        <begin position="902"/>
        <end position="935"/>
    </location>
</feature>
<dbReference type="InterPro" id="IPR036397">
    <property type="entry name" value="RNaseH_sf"/>
</dbReference>
<evidence type="ECO:0000256" key="9">
    <source>
        <dbReference type="ARBA" id="ARBA00022737"/>
    </source>
</evidence>
<dbReference type="GO" id="GO:0003676">
    <property type="term" value="F:nucleic acid binding"/>
    <property type="evidence" value="ECO:0007669"/>
    <property type="project" value="InterPro"/>
</dbReference>
<evidence type="ECO:0000256" key="15">
    <source>
        <dbReference type="ARBA" id="ARBA00045102"/>
    </source>
</evidence>
<evidence type="ECO:0000256" key="10">
    <source>
        <dbReference type="ARBA" id="ARBA00022803"/>
    </source>
</evidence>
<keyword evidence="9" id="KW-0677">Repeat</keyword>
<evidence type="ECO:0000256" key="3">
    <source>
        <dbReference type="ARBA" id="ARBA00004240"/>
    </source>
</evidence>
<comment type="catalytic activity">
    <reaction evidence="15">
        <text>a di-trans,poly-cis-dolichyl beta-D-mannosyl phosphate + L-seryl-[protein] = 3-O-(alpha-D-mannosyl)-L-seryl-[protein] + a di-trans,poly-cis-dolichyl phosphate + H(+)</text>
        <dbReference type="Rhea" id="RHEA:17377"/>
        <dbReference type="Rhea" id="RHEA-COMP:9863"/>
        <dbReference type="Rhea" id="RHEA-COMP:13546"/>
        <dbReference type="Rhea" id="RHEA-COMP:19498"/>
        <dbReference type="Rhea" id="RHEA-COMP:19501"/>
        <dbReference type="ChEBI" id="CHEBI:15378"/>
        <dbReference type="ChEBI" id="CHEBI:29999"/>
        <dbReference type="ChEBI" id="CHEBI:57683"/>
        <dbReference type="ChEBI" id="CHEBI:58211"/>
        <dbReference type="ChEBI" id="CHEBI:137321"/>
        <dbReference type="EC" id="2.4.1.109"/>
    </reaction>
</comment>
<reference evidence="20 21" key="1">
    <citation type="submission" date="2019-07" db="EMBL/GenBank/DDBJ databases">
        <title>Draft genome assembly of a fouling barnacle, Amphibalanus amphitrite (Darwin, 1854): The first reference genome for Thecostraca.</title>
        <authorList>
            <person name="Kim W."/>
        </authorList>
    </citation>
    <scope>NUCLEOTIDE SEQUENCE [LARGE SCALE GENOMIC DNA]</scope>
    <source>
        <strain evidence="20">SNU_AA5</strain>
        <tissue evidence="20">Soma without cirri and trophi</tissue>
    </source>
</reference>
<dbReference type="SMART" id="SM00028">
    <property type="entry name" value="TPR"/>
    <property type="match status" value="5"/>
</dbReference>
<feature type="transmembrane region" description="Helical" evidence="17">
    <location>
        <begin position="769"/>
        <end position="793"/>
    </location>
</feature>
<comment type="catalytic activity">
    <reaction evidence="14">
        <text>a di-trans,poly-cis-dolichyl beta-D-mannosyl phosphate + L-threonyl-[protein] = 3-O-(alpha-D-mannosyl)-L-threonyl-[protein] + a di-trans,poly-cis-dolichyl phosphate + H(+)</text>
        <dbReference type="Rhea" id="RHEA:53396"/>
        <dbReference type="Rhea" id="RHEA-COMP:11060"/>
        <dbReference type="Rhea" id="RHEA-COMP:13547"/>
        <dbReference type="Rhea" id="RHEA-COMP:19498"/>
        <dbReference type="Rhea" id="RHEA-COMP:19501"/>
        <dbReference type="ChEBI" id="CHEBI:15378"/>
        <dbReference type="ChEBI" id="CHEBI:30013"/>
        <dbReference type="ChEBI" id="CHEBI:57683"/>
        <dbReference type="ChEBI" id="CHEBI:58211"/>
        <dbReference type="ChEBI" id="CHEBI:137323"/>
        <dbReference type="EC" id="2.4.1.109"/>
    </reaction>
</comment>
<evidence type="ECO:0000256" key="13">
    <source>
        <dbReference type="ARBA" id="ARBA00023136"/>
    </source>
</evidence>
<keyword evidence="10 16" id="KW-0802">TPR repeat</keyword>
<dbReference type="Pfam" id="PF00515">
    <property type="entry name" value="TPR_1"/>
    <property type="match status" value="1"/>
</dbReference>
<evidence type="ECO:0000313" key="21">
    <source>
        <dbReference type="Proteomes" id="UP000440578"/>
    </source>
</evidence>
<dbReference type="InterPro" id="IPR011990">
    <property type="entry name" value="TPR-like_helical_dom_sf"/>
</dbReference>
<dbReference type="Pfam" id="PF00078">
    <property type="entry name" value="RVT_1"/>
    <property type="match status" value="1"/>
</dbReference>
<dbReference type="Pfam" id="PF13432">
    <property type="entry name" value="TPR_16"/>
    <property type="match status" value="1"/>
</dbReference>
<dbReference type="InterPro" id="IPR000477">
    <property type="entry name" value="RT_dom"/>
</dbReference>
<keyword evidence="13 17" id="KW-0472">Membrane</keyword>
<keyword evidence="21" id="KW-1185">Reference proteome</keyword>
<dbReference type="Gene3D" id="1.25.40.10">
    <property type="entry name" value="Tetratricopeptide repeat domain"/>
    <property type="match status" value="2"/>
</dbReference>
<evidence type="ECO:0000256" key="7">
    <source>
        <dbReference type="ARBA" id="ARBA00022679"/>
    </source>
</evidence>
<dbReference type="InterPro" id="IPR013618">
    <property type="entry name" value="TMTC_DUF1736"/>
</dbReference>
<organism evidence="20 21">
    <name type="scientific">Amphibalanus amphitrite</name>
    <name type="common">Striped barnacle</name>
    <name type="synonym">Balanus amphitrite</name>
    <dbReference type="NCBI Taxonomy" id="1232801"/>
    <lineage>
        <taxon>Eukaryota</taxon>
        <taxon>Metazoa</taxon>
        <taxon>Ecdysozoa</taxon>
        <taxon>Arthropoda</taxon>
        <taxon>Crustacea</taxon>
        <taxon>Multicrustacea</taxon>
        <taxon>Cirripedia</taxon>
        <taxon>Thoracica</taxon>
        <taxon>Thoracicalcarea</taxon>
        <taxon>Balanomorpha</taxon>
        <taxon>Balanoidea</taxon>
        <taxon>Balanidae</taxon>
        <taxon>Amphibalaninae</taxon>
        <taxon>Amphibalanus</taxon>
    </lineage>
</organism>
<evidence type="ECO:0000259" key="19">
    <source>
        <dbReference type="PROSITE" id="PS50879"/>
    </source>
</evidence>